<evidence type="ECO:0000313" key="4">
    <source>
        <dbReference type="Proteomes" id="UP001610563"/>
    </source>
</evidence>
<keyword evidence="2" id="KW-0812">Transmembrane</keyword>
<dbReference type="EMBL" id="JBFTWV010000194">
    <property type="protein sequence ID" value="KAL2784097.1"/>
    <property type="molecule type" value="Genomic_DNA"/>
</dbReference>
<feature type="region of interest" description="Disordered" evidence="1">
    <location>
        <begin position="219"/>
        <end position="255"/>
    </location>
</feature>
<organism evidence="3 4">
    <name type="scientific">Aspergillus keveii</name>
    <dbReference type="NCBI Taxonomy" id="714993"/>
    <lineage>
        <taxon>Eukaryota</taxon>
        <taxon>Fungi</taxon>
        <taxon>Dikarya</taxon>
        <taxon>Ascomycota</taxon>
        <taxon>Pezizomycotina</taxon>
        <taxon>Eurotiomycetes</taxon>
        <taxon>Eurotiomycetidae</taxon>
        <taxon>Eurotiales</taxon>
        <taxon>Aspergillaceae</taxon>
        <taxon>Aspergillus</taxon>
        <taxon>Aspergillus subgen. Nidulantes</taxon>
    </lineage>
</organism>
<reference evidence="3 4" key="1">
    <citation type="submission" date="2024-07" db="EMBL/GenBank/DDBJ databases">
        <title>Section-level genome sequencing and comparative genomics of Aspergillus sections Usti and Cavernicolus.</title>
        <authorList>
            <consortium name="Lawrence Berkeley National Laboratory"/>
            <person name="Nybo J.L."/>
            <person name="Vesth T.C."/>
            <person name="Theobald S."/>
            <person name="Frisvad J.C."/>
            <person name="Larsen T.O."/>
            <person name="Kjaerboelling I."/>
            <person name="Rothschild-Mancinelli K."/>
            <person name="Lyhne E.K."/>
            <person name="Kogle M.E."/>
            <person name="Barry K."/>
            <person name="Clum A."/>
            <person name="Na H."/>
            <person name="Ledsgaard L."/>
            <person name="Lin J."/>
            <person name="Lipzen A."/>
            <person name="Kuo A."/>
            <person name="Riley R."/>
            <person name="Mondo S."/>
            <person name="Labutti K."/>
            <person name="Haridas S."/>
            <person name="Pangalinan J."/>
            <person name="Salamov A.A."/>
            <person name="Simmons B.A."/>
            <person name="Magnuson J.K."/>
            <person name="Chen J."/>
            <person name="Drula E."/>
            <person name="Henrissat B."/>
            <person name="Wiebenga A."/>
            <person name="Lubbers R.J."/>
            <person name="Gomes A.C."/>
            <person name="Makela M.R."/>
            <person name="Stajich J."/>
            <person name="Grigoriev I.V."/>
            <person name="Mortensen U.H."/>
            <person name="De Vries R.P."/>
            <person name="Baker S.E."/>
            <person name="Andersen M.R."/>
        </authorList>
    </citation>
    <scope>NUCLEOTIDE SEQUENCE [LARGE SCALE GENOMIC DNA]</scope>
    <source>
        <strain evidence="3 4">CBS 209.92</strain>
    </source>
</reference>
<evidence type="ECO:0000256" key="1">
    <source>
        <dbReference type="SAM" id="MobiDB-lite"/>
    </source>
</evidence>
<evidence type="ECO:0000256" key="2">
    <source>
        <dbReference type="SAM" id="Phobius"/>
    </source>
</evidence>
<keyword evidence="2" id="KW-0472">Membrane</keyword>
<name>A0ABR4FLH3_9EURO</name>
<feature type="transmembrane region" description="Helical" evidence="2">
    <location>
        <begin position="189"/>
        <end position="210"/>
    </location>
</feature>
<proteinExistence type="predicted"/>
<protein>
    <recommendedName>
        <fullName evidence="5">Fibronectin type-III domain-containing protein</fullName>
    </recommendedName>
</protein>
<feature type="compositionally biased region" description="Basic and acidic residues" evidence="1">
    <location>
        <begin position="243"/>
        <end position="255"/>
    </location>
</feature>
<sequence length="287" mass="28841">MAYSNGGGFSLLAPTPGETLHATDGITLSWTAAADAPFSKFSVFVADAEGSEDWNVYIRSGIALAEGSATLDASYFTTLEPAQIHTVGIWAFTPSTTRMTGISTMVTLDDYIMAPVTGMVLVGALGAVDAAMPTPSETGGPGAGGGGGTSTTPTITSGGGGGLAADTLVPGEDSGPGDTGTGMTTGAKAGIGVGVGVGILVIVGALVFFFSSFSVQRKRKAGDSGGGPTGGNAAEAMNPTQELEGKRNEIAEAQAGERMDSWLELEAKRTEIVEAPNTPRYVHELGA</sequence>
<gene>
    <name evidence="3" type="ORF">BJX66DRAFT_317230</name>
</gene>
<feature type="region of interest" description="Disordered" evidence="1">
    <location>
        <begin position="133"/>
        <end position="182"/>
    </location>
</feature>
<comment type="caution">
    <text evidence="3">The sequence shown here is derived from an EMBL/GenBank/DDBJ whole genome shotgun (WGS) entry which is preliminary data.</text>
</comment>
<accession>A0ABR4FLH3</accession>
<keyword evidence="4" id="KW-1185">Reference proteome</keyword>
<evidence type="ECO:0008006" key="5">
    <source>
        <dbReference type="Google" id="ProtNLM"/>
    </source>
</evidence>
<evidence type="ECO:0000313" key="3">
    <source>
        <dbReference type="EMBL" id="KAL2784097.1"/>
    </source>
</evidence>
<feature type="compositionally biased region" description="Gly residues" evidence="1">
    <location>
        <begin position="139"/>
        <end position="149"/>
    </location>
</feature>
<keyword evidence="2" id="KW-1133">Transmembrane helix</keyword>
<dbReference type="Proteomes" id="UP001610563">
    <property type="component" value="Unassembled WGS sequence"/>
</dbReference>